<name>A0A3N4KRD7_9PEZI</name>
<sequence>MFDIDDCAIASAYIAGMIMIFKVFFQITFPDQTGGRRFGNVITPSCLGFYAVSVSPIRKRFPIARRRVSR</sequence>
<keyword evidence="1" id="KW-1133">Transmembrane helix</keyword>
<accession>A0A3N4KRD7</accession>
<dbReference type="InParanoid" id="A0A3N4KRD7"/>
<organism evidence="2 3">
    <name type="scientific">Morchella conica CCBAS932</name>
    <dbReference type="NCBI Taxonomy" id="1392247"/>
    <lineage>
        <taxon>Eukaryota</taxon>
        <taxon>Fungi</taxon>
        <taxon>Dikarya</taxon>
        <taxon>Ascomycota</taxon>
        <taxon>Pezizomycotina</taxon>
        <taxon>Pezizomycetes</taxon>
        <taxon>Pezizales</taxon>
        <taxon>Morchellaceae</taxon>
        <taxon>Morchella</taxon>
    </lineage>
</organism>
<dbReference type="AlphaFoldDB" id="A0A3N4KRD7"/>
<keyword evidence="3" id="KW-1185">Reference proteome</keyword>
<keyword evidence="1" id="KW-0812">Transmembrane</keyword>
<reference evidence="2 3" key="1">
    <citation type="journal article" date="2018" name="Nat. Ecol. Evol.">
        <title>Pezizomycetes genomes reveal the molecular basis of ectomycorrhizal truffle lifestyle.</title>
        <authorList>
            <person name="Murat C."/>
            <person name="Payen T."/>
            <person name="Noel B."/>
            <person name="Kuo A."/>
            <person name="Morin E."/>
            <person name="Chen J."/>
            <person name="Kohler A."/>
            <person name="Krizsan K."/>
            <person name="Balestrini R."/>
            <person name="Da Silva C."/>
            <person name="Montanini B."/>
            <person name="Hainaut M."/>
            <person name="Levati E."/>
            <person name="Barry K.W."/>
            <person name="Belfiori B."/>
            <person name="Cichocki N."/>
            <person name="Clum A."/>
            <person name="Dockter R.B."/>
            <person name="Fauchery L."/>
            <person name="Guy J."/>
            <person name="Iotti M."/>
            <person name="Le Tacon F."/>
            <person name="Lindquist E.A."/>
            <person name="Lipzen A."/>
            <person name="Malagnac F."/>
            <person name="Mello A."/>
            <person name="Molinier V."/>
            <person name="Miyauchi S."/>
            <person name="Poulain J."/>
            <person name="Riccioni C."/>
            <person name="Rubini A."/>
            <person name="Sitrit Y."/>
            <person name="Splivallo R."/>
            <person name="Traeger S."/>
            <person name="Wang M."/>
            <person name="Zifcakova L."/>
            <person name="Wipf D."/>
            <person name="Zambonelli A."/>
            <person name="Paolocci F."/>
            <person name="Nowrousian M."/>
            <person name="Ottonello S."/>
            <person name="Baldrian P."/>
            <person name="Spatafora J.W."/>
            <person name="Henrissat B."/>
            <person name="Nagy L.G."/>
            <person name="Aury J.M."/>
            <person name="Wincker P."/>
            <person name="Grigoriev I.V."/>
            <person name="Bonfante P."/>
            <person name="Martin F.M."/>
        </authorList>
    </citation>
    <scope>NUCLEOTIDE SEQUENCE [LARGE SCALE GENOMIC DNA]</scope>
    <source>
        <strain evidence="2 3">CCBAS932</strain>
    </source>
</reference>
<dbReference type="EMBL" id="ML119132">
    <property type="protein sequence ID" value="RPB11862.1"/>
    <property type="molecule type" value="Genomic_DNA"/>
</dbReference>
<proteinExistence type="predicted"/>
<dbReference type="Proteomes" id="UP000277580">
    <property type="component" value="Unassembled WGS sequence"/>
</dbReference>
<gene>
    <name evidence="2" type="ORF">P167DRAFT_536253</name>
</gene>
<evidence type="ECO:0000313" key="3">
    <source>
        <dbReference type="Proteomes" id="UP000277580"/>
    </source>
</evidence>
<feature type="transmembrane region" description="Helical" evidence="1">
    <location>
        <begin position="7"/>
        <end position="29"/>
    </location>
</feature>
<keyword evidence="1" id="KW-0472">Membrane</keyword>
<evidence type="ECO:0000313" key="2">
    <source>
        <dbReference type="EMBL" id="RPB11862.1"/>
    </source>
</evidence>
<evidence type="ECO:0000256" key="1">
    <source>
        <dbReference type="SAM" id="Phobius"/>
    </source>
</evidence>
<protein>
    <submittedName>
        <fullName evidence="2">Uncharacterized protein</fullName>
    </submittedName>
</protein>
<feature type="transmembrane region" description="Helical" evidence="1">
    <location>
        <begin position="41"/>
        <end position="57"/>
    </location>
</feature>